<dbReference type="CDD" id="cd04179">
    <property type="entry name" value="DPM_DPG-synthase_like"/>
    <property type="match status" value="1"/>
</dbReference>
<dbReference type="InterPro" id="IPR029044">
    <property type="entry name" value="Nucleotide-diphossugar_trans"/>
</dbReference>
<dbReference type="InterPro" id="IPR050256">
    <property type="entry name" value="Glycosyltransferase_2"/>
</dbReference>
<dbReference type="CAZy" id="GT2">
    <property type="family name" value="Glycosyltransferase Family 2"/>
</dbReference>
<dbReference type="SUPFAM" id="SSF53448">
    <property type="entry name" value="Nucleotide-diphospho-sugar transferases"/>
    <property type="match status" value="1"/>
</dbReference>
<organism evidence="2 3">
    <name type="scientific">Pirellula staleyi (strain ATCC 27377 / DSM 6068 / ICPB 4128)</name>
    <name type="common">Pirella staleyi</name>
    <dbReference type="NCBI Taxonomy" id="530564"/>
    <lineage>
        <taxon>Bacteria</taxon>
        <taxon>Pseudomonadati</taxon>
        <taxon>Planctomycetota</taxon>
        <taxon>Planctomycetia</taxon>
        <taxon>Pirellulales</taxon>
        <taxon>Pirellulaceae</taxon>
        <taxon>Pirellula</taxon>
    </lineage>
</organism>
<keyword evidence="2" id="KW-0808">Transferase</keyword>
<dbReference type="AlphaFoldDB" id="D2R0U7"/>
<protein>
    <submittedName>
        <fullName evidence="2">Glycosyl transferase family 2</fullName>
    </submittedName>
</protein>
<proteinExistence type="predicted"/>
<dbReference type="InterPro" id="IPR001173">
    <property type="entry name" value="Glyco_trans_2-like"/>
</dbReference>
<evidence type="ECO:0000259" key="1">
    <source>
        <dbReference type="Pfam" id="PF00535"/>
    </source>
</evidence>
<dbReference type="STRING" id="530564.Psta_2021"/>
<keyword evidence="3" id="KW-1185">Reference proteome</keyword>
<dbReference type="EMBL" id="CP001848">
    <property type="protein sequence ID" value="ADB16695.1"/>
    <property type="molecule type" value="Genomic_DNA"/>
</dbReference>
<dbReference type="GO" id="GO:0016740">
    <property type="term" value="F:transferase activity"/>
    <property type="evidence" value="ECO:0007669"/>
    <property type="project" value="UniProtKB-KW"/>
</dbReference>
<accession>D2R0U7</accession>
<dbReference type="Gene3D" id="3.90.550.10">
    <property type="entry name" value="Spore Coat Polysaccharide Biosynthesis Protein SpsA, Chain A"/>
    <property type="match status" value="1"/>
</dbReference>
<sequence>MYRIPEGFKLSVVIPVYNEIKTLSGVVARLRATQLPLEIVIVDDGSRDGTRDLLASWQNDVEGNRDLVIILHEKNRGKGGALRTGFSRCTGSVVVVQDADDEYDPQDFRKLLQPIVAGDADVVYGSRFTLIDGPVQHYWHRAANLLITKLSNWRSGRALTDVETCYKMIRRELIEQIGPTLRENGFGIEIELTHKLARMRSVRFYERPISYAGRSYAEGKKITWRDGLWALWCIARY</sequence>
<evidence type="ECO:0000313" key="3">
    <source>
        <dbReference type="Proteomes" id="UP000001887"/>
    </source>
</evidence>
<dbReference type="HOGENOM" id="CLU_033536_7_1_0"/>
<dbReference type="KEGG" id="psl:Psta_2021"/>
<dbReference type="Proteomes" id="UP000001887">
    <property type="component" value="Chromosome"/>
</dbReference>
<dbReference type="PANTHER" id="PTHR48090:SF7">
    <property type="entry name" value="RFBJ PROTEIN"/>
    <property type="match status" value="1"/>
</dbReference>
<feature type="domain" description="Glycosyltransferase 2-like" evidence="1">
    <location>
        <begin position="11"/>
        <end position="177"/>
    </location>
</feature>
<dbReference type="eggNOG" id="COG1215">
    <property type="taxonomic scope" value="Bacteria"/>
</dbReference>
<gene>
    <name evidence="2" type="ordered locus">Psta_2021</name>
</gene>
<name>D2R0U7_PIRSD</name>
<evidence type="ECO:0000313" key="2">
    <source>
        <dbReference type="EMBL" id="ADB16695.1"/>
    </source>
</evidence>
<dbReference type="Pfam" id="PF00535">
    <property type="entry name" value="Glycos_transf_2"/>
    <property type="match status" value="1"/>
</dbReference>
<reference evidence="2 3" key="1">
    <citation type="journal article" date="2009" name="Stand. Genomic Sci.">
        <title>Complete genome sequence of Pirellula staleyi type strain (ATCC 27377).</title>
        <authorList>
            <person name="Clum A."/>
            <person name="Tindall B.J."/>
            <person name="Sikorski J."/>
            <person name="Ivanova N."/>
            <person name="Mavrommatis K."/>
            <person name="Lucas S."/>
            <person name="Glavina del Rio T."/>
            <person name="Nolan M."/>
            <person name="Chen F."/>
            <person name="Tice H."/>
            <person name="Pitluck S."/>
            <person name="Cheng J.F."/>
            <person name="Chertkov O."/>
            <person name="Brettin T."/>
            <person name="Han C."/>
            <person name="Detter J.C."/>
            <person name="Kuske C."/>
            <person name="Bruce D."/>
            <person name="Goodwin L."/>
            <person name="Ovchinikova G."/>
            <person name="Pati A."/>
            <person name="Mikhailova N."/>
            <person name="Chen A."/>
            <person name="Palaniappan K."/>
            <person name="Land M."/>
            <person name="Hauser L."/>
            <person name="Chang Y.J."/>
            <person name="Jeffries C.D."/>
            <person name="Chain P."/>
            <person name="Rohde M."/>
            <person name="Goker M."/>
            <person name="Bristow J."/>
            <person name="Eisen J.A."/>
            <person name="Markowitz V."/>
            <person name="Hugenholtz P."/>
            <person name="Kyrpides N.C."/>
            <person name="Klenk H.P."/>
            <person name="Lapidus A."/>
        </authorList>
    </citation>
    <scope>NUCLEOTIDE SEQUENCE [LARGE SCALE GENOMIC DNA]</scope>
    <source>
        <strain evidence="3">ATCC 27377 / DSM 6068 / ICPB 4128</strain>
    </source>
</reference>
<dbReference type="PANTHER" id="PTHR48090">
    <property type="entry name" value="UNDECAPRENYL-PHOSPHATE 4-DEOXY-4-FORMAMIDO-L-ARABINOSE TRANSFERASE-RELATED"/>
    <property type="match status" value="1"/>
</dbReference>